<keyword evidence="4 6" id="KW-1133">Transmembrane helix</keyword>
<feature type="compositionally biased region" description="Polar residues" evidence="7">
    <location>
        <begin position="504"/>
        <end position="515"/>
    </location>
</feature>
<evidence type="ECO:0000256" key="2">
    <source>
        <dbReference type="ARBA" id="ARBA00007168"/>
    </source>
</evidence>
<feature type="region of interest" description="Disordered" evidence="7">
    <location>
        <begin position="1"/>
        <end position="42"/>
    </location>
</feature>
<feature type="compositionally biased region" description="Basic and acidic residues" evidence="7">
    <location>
        <begin position="18"/>
        <end position="27"/>
    </location>
</feature>
<dbReference type="PANTHER" id="PTHR12385:SF4">
    <property type="entry name" value="PROTEIN PNS1"/>
    <property type="match status" value="1"/>
</dbReference>
<evidence type="ECO:0000256" key="4">
    <source>
        <dbReference type="ARBA" id="ARBA00022989"/>
    </source>
</evidence>
<comment type="function">
    <text evidence="6">Choline transporter.</text>
</comment>
<dbReference type="InterPro" id="IPR007603">
    <property type="entry name" value="Choline_transptr-like"/>
</dbReference>
<feature type="transmembrane region" description="Helical" evidence="6">
    <location>
        <begin position="190"/>
        <end position="211"/>
    </location>
</feature>
<evidence type="ECO:0000256" key="1">
    <source>
        <dbReference type="ARBA" id="ARBA00004141"/>
    </source>
</evidence>
<sequence length="524" mass="57076">MYQQGNVNGSPKHGHYGAYDDHHDDHYATPGRHSQTHGYVGRDSQHEPLGVVAYDERTFAASGLKREEVEVGVPLYEGSNHTAAQRFIRTGYRDVWALVLFALVVMLSCGLAARNARDLHNGTLHISHNARNDLHAMREWLPLGFGLALLVAGFVFAAMRAFTEQFIIIANVLVIVINAAFAAWAFARGYVVMGVIWGLIAALNAVWLYFVRRRIPFAAVLLRTSVTLITRHYGTLVTSFACLLAGAVYLAVWVFMGAPVFTQISDAHDNGTSVPGWVAPAVLGMLIALLWASQVCANVAHVTTSGVVATWYFFGEAAMPPGPSAASAKRALTTSFGSICFGSAVVALLKTIYYFLRRAIDAIDQPIVECILGCILGVIERLTELFNIYAFTQVAIYGHDFVTAAKQTFALVKESGWSLIINDCLVWRSLAITNLVCSLGLCVVFWIAFNPIVGLLTLAVALSVFTIFFRPVYAGIATQFVCIAENPTAMEVANPEWAATTNALKPQDVGNQETGGDQRPVQRV</sequence>
<feature type="transmembrane region" description="Helical" evidence="6">
    <location>
        <begin position="95"/>
        <end position="113"/>
    </location>
</feature>
<evidence type="ECO:0000313" key="8">
    <source>
        <dbReference type="EMBL" id="CAD9136196.1"/>
    </source>
</evidence>
<dbReference type="Pfam" id="PF04515">
    <property type="entry name" value="Choline_transpo"/>
    <property type="match status" value="1"/>
</dbReference>
<gene>
    <name evidence="8" type="ORF">NDES1114_LOCUS25170</name>
</gene>
<feature type="transmembrane region" description="Helical" evidence="6">
    <location>
        <begin position="274"/>
        <end position="292"/>
    </location>
</feature>
<keyword evidence="5 6" id="KW-0472">Membrane</keyword>
<name>A0A7S1MMV0_NEODS</name>
<evidence type="ECO:0000256" key="6">
    <source>
        <dbReference type="RuleBase" id="RU368066"/>
    </source>
</evidence>
<dbReference type="GO" id="GO:0022857">
    <property type="term" value="F:transmembrane transporter activity"/>
    <property type="evidence" value="ECO:0007669"/>
    <property type="project" value="UniProtKB-UniRule"/>
</dbReference>
<feature type="transmembrane region" description="Helical" evidence="6">
    <location>
        <begin position="299"/>
        <end position="315"/>
    </location>
</feature>
<organism evidence="8">
    <name type="scientific">Neobodo designis</name>
    <name type="common">Flagellated protozoan</name>
    <name type="synonym">Bodo designis</name>
    <dbReference type="NCBI Taxonomy" id="312471"/>
    <lineage>
        <taxon>Eukaryota</taxon>
        <taxon>Discoba</taxon>
        <taxon>Euglenozoa</taxon>
        <taxon>Kinetoplastea</taxon>
        <taxon>Metakinetoplastina</taxon>
        <taxon>Neobodonida</taxon>
        <taxon>Neobodo</taxon>
    </lineage>
</organism>
<comment type="similarity">
    <text evidence="2 6">Belongs to the CTL (choline transporter-like) family.</text>
</comment>
<feature type="transmembrane region" description="Helical" evidence="6">
    <location>
        <begin position="425"/>
        <end position="446"/>
    </location>
</feature>
<feature type="region of interest" description="Disordered" evidence="7">
    <location>
        <begin position="504"/>
        <end position="524"/>
    </location>
</feature>
<evidence type="ECO:0000256" key="5">
    <source>
        <dbReference type="ARBA" id="ARBA00023136"/>
    </source>
</evidence>
<proteinExistence type="inferred from homology"/>
<protein>
    <recommendedName>
        <fullName evidence="6">Choline transporter-like protein</fullName>
    </recommendedName>
</protein>
<dbReference type="AlphaFoldDB" id="A0A7S1MMV0"/>
<feature type="transmembrane region" description="Helical" evidence="6">
    <location>
        <begin position="232"/>
        <end position="254"/>
    </location>
</feature>
<dbReference type="EMBL" id="HBGF01037659">
    <property type="protein sequence ID" value="CAD9136196.1"/>
    <property type="molecule type" value="Transcribed_RNA"/>
</dbReference>
<accession>A0A7S1MMV0</accession>
<comment type="subcellular location">
    <subcellularLocation>
        <location evidence="6">Cell membrane</location>
        <topology evidence="6">Multi-pass membrane protein</topology>
    </subcellularLocation>
    <subcellularLocation>
        <location evidence="1">Membrane</location>
        <topology evidence="1">Multi-pass membrane protein</topology>
    </subcellularLocation>
</comment>
<evidence type="ECO:0000256" key="3">
    <source>
        <dbReference type="ARBA" id="ARBA00022692"/>
    </source>
</evidence>
<keyword evidence="3 6" id="KW-0812">Transmembrane</keyword>
<dbReference type="GO" id="GO:0005886">
    <property type="term" value="C:plasma membrane"/>
    <property type="evidence" value="ECO:0007669"/>
    <property type="project" value="UniProtKB-SubCell"/>
</dbReference>
<evidence type="ECO:0000256" key="7">
    <source>
        <dbReference type="SAM" id="MobiDB-lite"/>
    </source>
</evidence>
<reference evidence="8" key="1">
    <citation type="submission" date="2021-01" db="EMBL/GenBank/DDBJ databases">
        <authorList>
            <person name="Corre E."/>
            <person name="Pelletier E."/>
            <person name="Niang G."/>
            <person name="Scheremetjew M."/>
            <person name="Finn R."/>
            <person name="Kale V."/>
            <person name="Holt S."/>
            <person name="Cochrane G."/>
            <person name="Meng A."/>
            <person name="Brown T."/>
            <person name="Cohen L."/>
        </authorList>
    </citation>
    <scope>NUCLEOTIDE SEQUENCE</scope>
    <source>
        <strain evidence="8">CCAP 1951/1</strain>
    </source>
</reference>
<dbReference type="PANTHER" id="PTHR12385">
    <property type="entry name" value="CHOLINE TRANSPORTER-LIKE (SLC FAMILY 44)"/>
    <property type="match status" value="1"/>
</dbReference>
<feature type="transmembrane region" description="Helical" evidence="6">
    <location>
        <begin position="140"/>
        <end position="159"/>
    </location>
</feature>
<feature type="transmembrane region" description="Helical" evidence="6">
    <location>
        <begin position="335"/>
        <end position="356"/>
    </location>
</feature>
<feature type="transmembrane region" description="Helical" evidence="6">
    <location>
        <begin position="452"/>
        <end position="469"/>
    </location>
</feature>
<feature type="transmembrane region" description="Helical" evidence="6">
    <location>
        <begin position="166"/>
        <end position="184"/>
    </location>
</feature>